<dbReference type="PANTHER" id="PTHR46025:SF3">
    <property type="entry name" value="XYLOSYLTRANSFERASE OXT"/>
    <property type="match status" value="1"/>
</dbReference>
<dbReference type="InterPro" id="IPR003406">
    <property type="entry name" value="Glyco_trans_14"/>
</dbReference>
<comment type="pathway">
    <text evidence="4">Glycan metabolism; heparan sulfate biosynthesis.</text>
</comment>
<dbReference type="UniPathway" id="UPA00755"/>
<keyword evidence="8" id="KW-0808">Transferase</keyword>
<evidence type="ECO:0000256" key="8">
    <source>
        <dbReference type="ARBA" id="ARBA00022679"/>
    </source>
</evidence>
<evidence type="ECO:0000256" key="6">
    <source>
        <dbReference type="ARBA" id="ARBA00011972"/>
    </source>
</evidence>
<evidence type="ECO:0000256" key="16">
    <source>
        <dbReference type="ARBA" id="ARBA00023157"/>
    </source>
</evidence>
<dbReference type="STRING" id="2880.D8LCA7"/>
<evidence type="ECO:0000256" key="4">
    <source>
        <dbReference type="ARBA" id="ARBA00005093"/>
    </source>
</evidence>
<dbReference type="InParanoid" id="D8LCA7"/>
<evidence type="ECO:0000256" key="17">
    <source>
        <dbReference type="ARBA" id="ARBA00023180"/>
    </source>
</evidence>
<sequence>MVANLQELPGLDALLRTLYHVDHFFLVHLDVKASAQARQGVESRIERVLDERGNGERNVRFVSPAMPITWGGFTMTLNAVYGLTQALHWNTKWDYFINLSASDLPLLKDEIAGILGEHKAGNTSFITGFKYEPSWEGYKFVDRREMFAEDEAVMRNTGREKRWPWAILDAHKEMLRRPMPNIFTVHKGEFWVMLHRSMAEYVHKSPDNQARMLLTYSSGMMVSDEEFFQTVACNPFFPHDTLRVHNDNLRFVNWWGDQASPAIVPTFRAVAAANSGALFGRKFSSSTEEGRDGVRWVESYLAESSRGRVISG</sequence>
<comment type="pathway">
    <text evidence="3">Glycan metabolism; chondroitin sulfate biosynthesis.</text>
</comment>
<keyword evidence="16" id="KW-1015">Disulfide bond</keyword>
<dbReference type="PANTHER" id="PTHR46025">
    <property type="entry name" value="XYLOSYLTRANSFERASE OXT"/>
    <property type="match status" value="1"/>
</dbReference>
<dbReference type="EMBL" id="FN649760">
    <property type="protein sequence ID" value="CBN78143.1"/>
    <property type="molecule type" value="Genomic_DNA"/>
</dbReference>
<comment type="catalytic activity">
    <reaction evidence="19">
        <text>UDP-alpha-D-xylose + L-seryl-[protein] = 3-O-(beta-D-xylosyl)-L-seryl-[protein] + UDP + H(+)</text>
        <dbReference type="Rhea" id="RHEA:50192"/>
        <dbReference type="Rhea" id="RHEA-COMP:9863"/>
        <dbReference type="Rhea" id="RHEA-COMP:12567"/>
        <dbReference type="ChEBI" id="CHEBI:15378"/>
        <dbReference type="ChEBI" id="CHEBI:29999"/>
        <dbReference type="ChEBI" id="CHEBI:57632"/>
        <dbReference type="ChEBI" id="CHEBI:58223"/>
        <dbReference type="ChEBI" id="CHEBI:132085"/>
        <dbReference type="EC" id="2.4.2.26"/>
    </reaction>
</comment>
<dbReference type="Proteomes" id="UP000002630">
    <property type="component" value="Unassembled WGS sequence"/>
</dbReference>
<evidence type="ECO:0000256" key="18">
    <source>
        <dbReference type="ARBA" id="ARBA00042865"/>
    </source>
</evidence>
<gene>
    <name evidence="20" type="ORF">Esi_0100_0048</name>
</gene>
<evidence type="ECO:0000256" key="14">
    <source>
        <dbReference type="ARBA" id="ARBA00023034"/>
    </source>
</evidence>
<dbReference type="GO" id="GO:0050650">
    <property type="term" value="P:chondroitin sulfate proteoglycan biosynthetic process"/>
    <property type="evidence" value="ECO:0007669"/>
    <property type="project" value="TreeGrafter"/>
</dbReference>
<evidence type="ECO:0000256" key="12">
    <source>
        <dbReference type="ARBA" id="ARBA00022968"/>
    </source>
</evidence>
<keyword evidence="13" id="KW-1133">Transmembrane helix</keyword>
<dbReference type="AlphaFoldDB" id="D8LCA7"/>
<reference evidence="20 21" key="1">
    <citation type="journal article" date="2010" name="Nature">
        <title>The Ectocarpus genome and the independent evolution of multicellularity in brown algae.</title>
        <authorList>
            <person name="Cock J.M."/>
            <person name="Sterck L."/>
            <person name="Rouze P."/>
            <person name="Scornet D."/>
            <person name="Allen A.E."/>
            <person name="Amoutzias G."/>
            <person name="Anthouard V."/>
            <person name="Artiguenave F."/>
            <person name="Aury J.M."/>
            <person name="Badger J.H."/>
            <person name="Beszteri B."/>
            <person name="Billiau K."/>
            <person name="Bonnet E."/>
            <person name="Bothwell J.H."/>
            <person name="Bowler C."/>
            <person name="Boyen C."/>
            <person name="Brownlee C."/>
            <person name="Carrano C.J."/>
            <person name="Charrier B."/>
            <person name="Cho G.Y."/>
            <person name="Coelho S.M."/>
            <person name="Collen J."/>
            <person name="Corre E."/>
            <person name="Da Silva C."/>
            <person name="Delage L."/>
            <person name="Delaroque N."/>
            <person name="Dittami S.M."/>
            <person name="Doulbeau S."/>
            <person name="Elias M."/>
            <person name="Farnham G."/>
            <person name="Gachon C.M."/>
            <person name="Gschloessl B."/>
            <person name="Heesch S."/>
            <person name="Jabbari K."/>
            <person name="Jubin C."/>
            <person name="Kawai H."/>
            <person name="Kimura K."/>
            <person name="Kloareg B."/>
            <person name="Kupper F.C."/>
            <person name="Lang D."/>
            <person name="Le Bail A."/>
            <person name="Leblanc C."/>
            <person name="Lerouge P."/>
            <person name="Lohr M."/>
            <person name="Lopez P.J."/>
            <person name="Martens C."/>
            <person name="Maumus F."/>
            <person name="Michel G."/>
            <person name="Miranda-Saavedra D."/>
            <person name="Morales J."/>
            <person name="Moreau H."/>
            <person name="Motomura T."/>
            <person name="Nagasato C."/>
            <person name="Napoli C.A."/>
            <person name="Nelson D.R."/>
            <person name="Nyvall-Collen P."/>
            <person name="Peters A.F."/>
            <person name="Pommier C."/>
            <person name="Potin P."/>
            <person name="Poulain J."/>
            <person name="Quesneville H."/>
            <person name="Read B."/>
            <person name="Rensing S.A."/>
            <person name="Ritter A."/>
            <person name="Rousvoal S."/>
            <person name="Samanta M."/>
            <person name="Samson G."/>
            <person name="Schroeder D.C."/>
            <person name="Segurens B."/>
            <person name="Strittmatter M."/>
            <person name="Tonon T."/>
            <person name="Tregear J.W."/>
            <person name="Valentin K."/>
            <person name="von Dassow P."/>
            <person name="Yamagishi T."/>
            <person name="Van de Peer Y."/>
            <person name="Wincker P."/>
        </authorList>
    </citation>
    <scope>NUCLEOTIDE SEQUENCE [LARGE SCALE GENOMIC DNA]</scope>
    <source>
        <strain evidence="21">Ec32 / CCAP1310/4</strain>
    </source>
</reference>
<keyword evidence="15" id="KW-0472">Membrane</keyword>
<evidence type="ECO:0000256" key="5">
    <source>
        <dbReference type="ARBA" id="ARBA00010195"/>
    </source>
</evidence>
<keyword evidence="9" id="KW-0812">Transmembrane</keyword>
<evidence type="ECO:0000256" key="9">
    <source>
        <dbReference type="ARBA" id="ARBA00022692"/>
    </source>
</evidence>
<keyword evidence="14" id="KW-0333">Golgi apparatus</keyword>
<dbReference type="OrthoDB" id="190756at2759"/>
<evidence type="ECO:0000256" key="11">
    <source>
        <dbReference type="ARBA" id="ARBA00022824"/>
    </source>
</evidence>
<keyword evidence="11" id="KW-0256">Endoplasmic reticulum</keyword>
<dbReference type="GO" id="GO:0015012">
    <property type="term" value="P:heparan sulfate proteoglycan biosynthetic process"/>
    <property type="evidence" value="ECO:0007669"/>
    <property type="project" value="UniProtKB-UniPathway"/>
</dbReference>
<keyword evidence="21" id="KW-1185">Reference proteome</keyword>
<dbReference type="eggNOG" id="KOG0799">
    <property type="taxonomic scope" value="Eukaryota"/>
</dbReference>
<protein>
    <recommendedName>
        <fullName evidence="6">protein xylosyltransferase</fullName>
        <ecNumber evidence="6">2.4.2.26</ecNumber>
    </recommendedName>
    <alternativeName>
        <fullName evidence="18">Peptide O-xylosyltransferase</fullName>
    </alternativeName>
</protein>
<dbReference type="EC" id="2.4.2.26" evidence="6"/>
<evidence type="ECO:0000313" key="20">
    <source>
        <dbReference type="EMBL" id="CBN78143.1"/>
    </source>
</evidence>
<evidence type="ECO:0000256" key="2">
    <source>
        <dbReference type="ARBA" id="ARBA00004648"/>
    </source>
</evidence>
<organism evidence="20 21">
    <name type="scientific">Ectocarpus siliculosus</name>
    <name type="common">Brown alga</name>
    <name type="synonym">Conferva siliculosa</name>
    <dbReference type="NCBI Taxonomy" id="2880"/>
    <lineage>
        <taxon>Eukaryota</taxon>
        <taxon>Sar</taxon>
        <taxon>Stramenopiles</taxon>
        <taxon>Ochrophyta</taxon>
        <taxon>PX clade</taxon>
        <taxon>Phaeophyceae</taxon>
        <taxon>Ectocarpales</taxon>
        <taxon>Ectocarpaceae</taxon>
        <taxon>Ectocarpus</taxon>
    </lineage>
</organism>
<evidence type="ECO:0000256" key="7">
    <source>
        <dbReference type="ARBA" id="ARBA00022676"/>
    </source>
</evidence>
<evidence type="ECO:0000256" key="1">
    <source>
        <dbReference type="ARBA" id="ARBA00004323"/>
    </source>
</evidence>
<dbReference type="Pfam" id="PF02485">
    <property type="entry name" value="Branch"/>
    <property type="match status" value="1"/>
</dbReference>
<evidence type="ECO:0000256" key="19">
    <source>
        <dbReference type="ARBA" id="ARBA00047847"/>
    </source>
</evidence>
<accession>D8LCA7</accession>
<keyword evidence="12" id="KW-0735">Signal-anchor</keyword>
<comment type="subcellular location">
    <subcellularLocation>
        <location evidence="2">Endoplasmic reticulum membrane</location>
        <topology evidence="2">Single-pass type II membrane protein</topology>
    </subcellularLocation>
    <subcellularLocation>
        <location evidence="1">Golgi apparatus membrane</location>
        <topology evidence="1">Single-pass type II membrane protein</topology>
    </subcellularLocation>
</comment>
<evidence type="ECO:0000313" key="21">
    <source>
        <dbReference type="Proteomes" id="UP000002630"/>
    </source>
</evidence>
<evidence type="ECO:0000256" key="10">
    <source>
        <dbReference type="ARBA" id="ARBA00022723"/>
    </source>
</evidence>
<dbReference type="UniPathway" id="UPA00756"/>
<dbReference type="GO" id="GO:0046872">
    <property type="term" value="F:metal ion binding"/>
    <property type="evidence" value="ECO:0007669"/>
    <property type="project" value="UniProtKB-KW"/>
</dbReference>
<keyword evidence="7" id="KW-0328">Glycosyltransferase</keyword>
<dbReference type="InterPro" id="IPR043538">
    <property type="entry name" value="XYLT"/>
</dbReference>
<name>D8LCA7_ECTSI</name>
<keyword evidence="10" id="KW-0479">Metal-binding</keyword>
<dbReference type="GO" id="GO:0005789">
    <property type="term" value="C:endoplasmic reticulum membrane"/>
    <property type="evidence" value="ECO:0007669"/>
    <property type="project" value="UniProtKB-SubCell"/>
</dbReference>
<evidence type="ECO:0000256" key="15">
    <source>
        <dbReference type="ARBA" id="ARBA00023136"/>
    </source>
</evidence>
<comment type="similarity">
    <text evidence="5">Belongs to the glycosyltransferase 14 family. XylT subfamily.</text>
</comment>
<dbReference type="GO" id="GO:0030158">
    <property type="term" value="F:protein xylosyltransferase activity"/>
    <property type="evidence" value="ECO:0007669"/>
    <property type="project" value="UniProtKB-EC"/>
</dbReference>
<evidence type="ECO:0000256" key="3">
    <source>
        <dbReference type="ARBA" id="ARBA00004840"/>
    </source>
</evidence>
<evidence type="ECO:0000256" key="13">
    <source>
        <dbReference type="ARBA" id="ARBA00022989"/>
    </source>
</evidence>
<keyword evidence="17" id="KW-0325">Glycoprotein</keyword>
<proteinExistence type="inferred from homology"/>
<dbReference type="GO" id="GO:0000139">
    <property type="term" value="C:Golgi membrane"/>
    <property type="evidence" value="ECO:0007669"/>
    <property type="project" value="UniProtKB-SubCell"/>
</dbReference>